<organism evidence="2 3">
    <name type="scientific">Brassica cretica</name>
    <name type="common">Mustard</name>
    <dbReference type="NCBI Taxonomy" id="69181"/>
    <lineage>
        <taxon>Eukaryota</taxon>
        <taxon>Viridiplantae</taxon>
        <taxon>Streptophyta</taxon>
        <taxon>Embryophyta</taxon>
        <taxon>Tracheophyta</taxon>
        <taxon>Spermatophyta</taxon>
        <taxon>Magnoliopsida</taxon>
        <taxon>eudicotyledons</taxon>
        <taxon>Gunneridae</taxon>
        <taxon>Pentapetalae</taxon>
        <taxon>rosids</taxon>
        <taxon>malvids</taxon>
        <taxon>Brassicales</taxon>
        <taxon>Brassicaceae</taxon>
        <taxon>Brassiceae</taxon>
        <taxon>Brassica</taxon>
    </lineage>
</organism>
<keyword evidence="3" id="KW-1185">Reference proteome</keyword>
<gene>
    <name evidence="2" type="ORF">DY000_02052400</name>
</gene>
<proteinExistence type="predicted"/>
<feature type="transmembrane region" description="Helical" evidence="1">
    <location>
        <begin position="54"/>
        <end position="78"/>
    </location>
</feature>
<evidence type="ECO:0000256" key="1">
    <source>
        <dbReference type="SAM" id="Phobius"/>
    </source>
</evidence>
<feature type="transmembrane region" description="Helical" evidence="1">
    <location>
        <begin position="28"/>
        <end position="47"/>
    </location>
</feature>
<accession>A0ABQ7AEP9</accession>
<protein>
    <recommendedName>
        <fullName evidence="4">DUF4220 domain-containing protein</fullName>
    </recommendedName>
</protein>
<keyword evidence="1" id="KW-0472">Membrane</keyword>
<sequence length="101" mass="11278">MLETASLWVGSGTAPRFDDFVLSTLSSMFPHLVADFIAVCISIWKIFSGLKPGLWFLGGWLPFSLTHVVFFFPCFPWYKCAVLVSWSFGPFYPELCGSSPA</sequence>
<evidence type="ECO:0000313" key="3">
    <source>
        <dbReference type="Proteomes" id="UP000266723"/>
    </source>
</evidence>
<dbReference type="Proteomes" id="UP000266723">
    <property type="component" value="Unassembled WGS sequence"/>
</dbReference>
<keyword evidence="1" id="KW-1133">Transmembrane helix</keyword>
<evidence type="ECO:0000313" key="2">
    <source>
        <dbReference type="EMBL" id="KAF3496204.1"/>
    </source>
</evidence>
<dbReference type="EMBL" id="QGKV02002055">
    <property type="protein sequence ID" value="KAF3496204.1"/>
    <property type="molecule type" value="Genomic_DNA"/>
</dbReference>
<evidence type="ECO:0008006" key="4">
    <source>
        <dbReference type="Google" id="ProtNLM"/>
    </source>
</evidence>
<name>A0ABQ7AEP9_BRACR</name>
<reference evidence="2 3" key="1">
    <citation type="journal article" date="2020" name="BMC Genomics">
        <title>Intraspecific diversification of the crop wild relative Brassica cretica Lam. using demographic model selection.</title>
        <authorList>
            <person name="Kioukis A."/>
            <person name="Michalopoulou V.A."/>
            <person name="Briers L."/>
            <person name="Pirintsos S."/>
            <person name="Studholme D.J."/>
            <person name="Pavlidis P."/>
            <person name="Sarris P.F."/>
        </authorList>
    </citation>
    <scope>NUCLEOTIDE SEQUENCE [LARGE SCALE GENOMIC DNA]</scope>
    <source>
        <strain evidence="3">cv. PFS-1207/04</strain>
    </source>
</reference>
<keyword evidence="1" id="KW-0812">Transmembrane</keyword>
<comment type="caution">
    <text evidence="2">The sequence shown here is derived from an EMBL/GenBank/DDBJ whole genome shotgun (WGS) entry which is preliminary data.</text>
</comment>